<dbReference type="EMBL" id="JBICCN010000357">
    <property type="protein sequence ID" value="KAL3074239.1"/>
    <property type="molecule type" value="Genomic_DNA"/>
</dbReference>
<dbReference type="AlphaFoldDB" id="A0ABD2I139"/>
<evidence type="ECO:0000313" key="2">
    <source>
        <dbReference type="EMBL" id="KAL3074239.1"/>
    </source>
</evidence>
<sequence>MIAKQFRLIAVICSLTDHYLQIDGLELTDQTKRGLAGQKSHRTLRAIKQWEEAKKPVGRGEGADTPKWEKNDISV</sequence>
<keyword evidence="3" id="KW-1185">Reference proteome</keyword>
<reference evidence="2 3" key="1">
    <citation type="submission" date="2024-10" db="EMBL/GenBank/DDBJ databases">
        <authorList>
            <person name="Kim D."/>
        </authorList>
    </citation>
    <scope>NUCLEOTIDE SEQUENCE [LARGE SCALE GENOMIC DNA]</scope>
    <source>
        <strain evidence="2">Taebaek</strain>
    </source>
</reference>
<dbReference type="Proteomes" id="UP001620645">
    <property type="component" value="Unassembled WGS sequence"/>
</dbReference>
<protein>
    <submittedName>
        <fullName evidence="2">Uncharacterized protein</fullName>
    </submittedName>
</protein>
<accession>A0ABD2I139</accession>
<feature type="compositionally biased region" description="Basic and acidic residues" evidence="1">
    <location>
        <begin position="61"/>
        <end position="75"/>
    </location>
</feature>
<evidence type="ECO:0000313" key="3">
    <source>
        <dbReference type="Proteomes" id="UP001620645"/>
    </source>
</evidence>
<feature type="region of interest" description="Disordered" evidence="1">
    <location>
        <begin position="55"/>
        <end position="75"/>
    </location>
</feature>
<gene>
    <name evidence="2" type="ORF">niasHS_015069</name>
</gene>
<comment type="caution">
    <text evidence="2">The sequence shown here is derived from an EMBL/GenBank/DDBJ whole genome shotgun (WGS) entry which is preliminary data.</text>
</comment>
<proteinExistence type="predicted"/>
<evidence type="ECO:0000256" key="1">
    <source>
        <dbReference type="SAM" id="MobiDB-lite"/>
    </source>
</evidence>
<name>A0ABD2I139_HETSC</name>
<organism evidence="2 3">
    <name type="scientific">Heterodera schachtii</name>
    <name type="common">Sugarbeet cyst nematode worm</name>
    <name type="synonym">Tylenchus schachtii</name>
    <dbReference type="NCBI Taxonomy" id="97005"/>
    <lineage>
        <taxon>Eukaryota</taxon>
        <taxon>Metazoa</taxon>
        <taxon>Ecdysozoa</taxon>
        <taxon>Nematoda</taxon>
        <taxon>Chromadorea</taxon>
        <taxon>Rhabditida</taxon>
        <taxon>Tylenchina</taxon>
        <taxon>Tylenchomorpha</taxon>
        <taxon>Tylenchoidea</taxon>
        <taxon>Heteroderidae</taxon>
        <taxon>Heteroderinae</taxon>
        <taxon>Heterodera</taxon>
    </lineage>
</organism>